<dbReference type="Proteomes" id="UP000886653">
    <property type="component" value="Unassembled WGS sequence"/>
</dbReference>
<reference evidence="1" key="1">
    <citation type="submission" date="2013-11" db="EMBL/GenBank/DDBJ databases">
        <title>Genome sequence of the fusiform rust pathogen reveals effectors for host alternation and coevolution with pine.</title>
        <authorList>
            <consortium name="DOE Joint Genome Institute"/>
            <person name="Smith K."/>
            <person name="Pendleton A."/>
            <person name="Kubisiak T."/>
            <person name="Anderson C."/>
            <person name="Salamov A."/>
            <person name="Aerts A."/>
            <person name="Riley R."/>
            <person name="Clum A."/>
            <person name="Lindquist E."/>
            <person name="Ence D."/>
            <person name="Campbell M."/>
            <person name="Kronenberg Z."/>
            <person name="Feau N."/>
            <person name="Dhillon B."/>
            <person name="Hamelin R."/>
            <person name="Burleigh J."/>
            <person name="Smith J."/>
            <person name="Yandell M."/>
            <person name="Nelson C."/>
            <person name="Grigoriev I."/>
            <person name="Davis J."/>
        </authorList>
    </citation>
    <scope>NUCLEOTIDE SEQUENCE</scope>
    <source>
        <strain evidence="1">G11</strain>
    </source>
</reference>
<comment type="caution">
    <text evidence="1">The sequence shown here is derived from an EMBL/GenBank/DDBJ whole genome shotgun (WGS) entry which is preliminary data.</text>
</comment>
<gene>
    <name evidence="1" type="ORF">CROQUDRAFT_97062</name>
</gene>
<sequence length="52" mass="5437">MLVRNWVPSGNRLAMQVDGSGGRPGGDSWDFKSLGGEGAAFKALGQLLFVEG</sequence>
<evidence type="ECO:0000313" key="1">
    <source>
        <dbReference type="EMBL" id="KAG0142836.1"/>
    </source>
</evidence>
<keyword evidence="2" id="KW-1185">Reference proteome</keyword>
<accession>A0A9P6T8B3</accession>
<protein>
    <submittedName>
        <fullName evidence="1">Uncharacterized protein</fullName>
    </submittedName>
</protein>
<dbReference type="EMBL" id="MU167336">
    <property type="protein sequence ID" value="KAG0142836.1"/>
    <property type="molecule type" value="Genomic_DNA"/>
</dbReference>
<dbReference type="AlphaFoldDB" id="A0A9P6T8B3"/>
<name>A0A9P6T8B3_9BASI</name>
<organism evidence="1 2">
    <name type="scientific">Cronartium quercuum f. sp. fusiforme G11</name>
    <dbReference type="NCBI Taxonomy" id="708437"/>
    <lineage>
        <taxon>Eukaryota</taxon>
        <taxon>Fungi</taxon>
        <taxon>Dikarya</taxon>
        <taxon>Basidiomycota</taxon>
        <taxon>Pucciniomycotina</taxon>
        <taxon>Pucciniomycetes</taxon>
        <taxon>Pucciniales</taxon>
        <taxon>Coleosporiaceae</taxon>
        <taxon>Cronartium</taxon>
    </lineage>
</organism>
<evidence type="ECO:0000313" key="2">
    <source>
        <dbReference type="Proteomes" id="UP000886653"/>
    </source>
</evidence>
<proteinExistence type="predicted"/>